<evidence type="ECO:0000256" key="1">
    <source>
        <dbReference type="SAM" id="MobiDB-lite"/>
    </source>
</evidence>
<accession>A0A9Q1KWM5</accession>
<name>A0A9Q1KWM5_9CARY</name>
<comment type="caution">
    <text evidence="2">The sequence shown here is derived from an EMBL/GenBank/DDBJ whole genome shotgun (WGS) entry which is preliminary data.</text>
</comment>
<feature type="region of interest" description="Disordered" evidence="1">
    <location>
        <begin position="928"/>
        <end position="963"/>
    </location>
</feature>
<sequence>MSGDIEGLPVMQPKGPLMEAPNEFEDASHGSPDRLRGVGTSSLQGFRRTDYGSSVPTRGDSGGYSRGPHRWDSRSSGRGDTDSDSESGRCYGSLARSGQHPEHDGLLGSGSFPRPTGYAAGASSPRFRPNSSFHLNRSNEAYQPPRPFKAVPQSKRATKDTYNDETFGSADSTSVNKVEEEKKRRAEFELMRKEQQKALQEKQKLNSSKIEDSLSDITELLVNPTDGKMSDDLHKVLKQAQQDNSGKTVSKPTHPSRPCVPPGFVNSTVDNSSPVKSLMHGELLEKGIKRGDVGMAKVGKVELDNSHQDIKSTAQESDSHKLQCVTIPSASESGNMMGMPSVLHGADQVQKSNLTDVSEPLDDGEILWLDPEIAGHKILGKSGRSTSILEKLFGSSLKAGGDGASKLVEDQNAKVDDRWSPNALQSKFASWFLEEDKKTFGDTSQGKPHDLLALIAGSEKVGCDMSDVTSVAPILPPEMKARGHMAPKSATASSTACISEIFSTSNAANHEPAVLTCEDLEQSILSEVGGSGSASQHAEPEMFAVDEKGASSDTGVDNLASRHLLSLLQRGMGSKNVVSTSAVEEGFPERPRDQQGGETDLILSDINAIPERLNSSGKTLTLEALFGAAFMNELHFAQQNSVGSVRTGFKEPQGLPFLGSDGAGFSSAVNEIGNGIGSSDKSIFMSNNGITKVDNAGHLLGVHDHVKELDFSTPLAGVDLKFGGLDKGIEVRLPEEDNLITLGDRINARSSIMSYDSSLSRADLLHSLNSSINTGQKSGALGAALEDERSIIRGRDSLLFHGPHQMVKPELPYENLRPQVSSPYLCASQASHRKPLFDPLNPHDDHLDPHMKFIPPDAPIHHQLPVNMGHRPLPHHGAGHQGFDHPIPPAILQQMHMAGNLPSHVAGPFPGGPPMPPHSSHNPASYLQEHNPTQGFPFGQWQPNFGGPGMPPPGPEFGGAYNPPEACQRLLEMELRGNPRQAHPFAAGGHGRSIHGPELDMGFSYR</sequence>
<reference evidence="2" key="1">
    <citation type="submission" date="2022-04" db="EMBL/GenBank/DDBJ databases">
        <title>Carnegiea gigantea Genome sequencing and assembly v2.</title>
        <authorList>
            <person name="Copetti D."/>
            <person name="Sanderson M.J."/>
            <person name="Burquez A."/>
            <person name="Wojciechowski M.F."/>
        </authorList>
    </citation>
    <scope>NUCLEOTIDE SEQUENCE</scope>
    <source>
        <strain evidence="2">SGP5-SGP5p</strain>
        <tissue evidence="2">Aerial part</tissue>
    </source>
</reference>
<feature type="compositionally biased region" description="Polar residues" evidence="1">
    <location>
        <begin position="129"/>
        <end position="141"/>
    </location>
</feature>
<evidence type="ECO:0000313" key="3">
    <source>
        <dbReference type="Proteomes" id="UP001153076"/>
    </source>
</evidence>
<feature type="region of interest" description="Disordered" evidence="1">
    <location>
        <begin position="980"/>
        <end position="1006"/>
    </location>
</feature>
<keyword evidence="3" id="KW-1185">Reference proteome</keyword>
<feature type="region of interest" description="Disordered" evidence="1">
    <location>
        <begin position="1"/>
        <end position="178"/>
    </location>
</feature>
<feature type="region of interest" description="Disordered" evidence="1">
    <location>
        <begin position="240"/>
        <end position="273"/>
    </location>
</feature>
<feature type="compositionally biased region" description="Basic and acidic residues" evidence="1">
    <location>
        <begin position="26"/>
        <end position="36"/>
    </location>
</feature>
<dbReference type="OrthoDB" id="1923709at2759"/>
<dbReference type="PANTHER" id="PTHR34802">
    <property type="entry name" value="CHORISMATE SYNTHASE"/>
    <property type="match status" value="1"/>
</dbReference>
<protein>
    <submittedName>
        <fullName evidence="2">Uncharacterized protein</fullName>
    </submittedName>
</protein>
<dbReference type="PANTHER" id="PTHR34802:SF1">
    <property type="entry name" value="CHORISMATE SYNTHASE"/>
    <property type="match status" value="1"/>
</dbReference>
<feature type="compositionally biased region" description="Basic and acidic residues" evidence="1">
    <location>
        <begin position="69"/>
        <end position="81"/>
    </location>
</feature>
<proteinExistence type="predicted"/>
<feature type="compositionally biased region" description="Polar residues" evidence="1">
    <location>
        <begin position="164"/>
        <end position="176"/>
    </location>
</feature>
<dbReference type="EMBL" id="JAKOGI010000017">
    <property type="protein sequence ID" value="KAJ8450258.1"/>
    <property type="molecule type" value="Genomic_DNA"/>
</dbReference>
<organism evidence="2 3">
    <name type="scientific">Carnegiea gigantea</name>
    <dbReference type="NCBI Taxonomy" id="171969"/>
    <lineage>
        <taxon>Eukaryota</taxon>
        <taxon>Viridiplantae</taxon>
        <taxon>Streptophyta</taxon>
        <taxon>Embryophyta</taxon>
        <taxon>Tracheophyta</taxon>
        <taxon>Spermatophyta</taxon>
        <taxon>Magnoliopsida</taxon>
        <taxon>eudicotyledons</taxon>
        <taxon>Gunneridae</taxon>
        <taxon>Pentapetalae</taxon>
        <taxon>Caryophyllales</taxon>
        <taxon>Cactineae</taxon>
        <taxon>Cactaceae</taxon>
        <taxon>Cactoideae</taxon>
        <taxon>Echinocereeae</taxon>
        <taxon>Carnegiea</taxon>
    </lineage>
</organism>
<dbReference type="Proteomes" id="UP001153076">
    <property type="component" value="Unassembled WGS sequence"/>
</dbReference>
<gene>
    <name evidence="2" type="ORF">Cgig2_033452</name>
</gene>
<evidence type="ECO:0000313" key="2">
    <source>
        <dbReference type="EMBL" id="KAJ8450258.1"/>
    </source>
</evidence>
<dbReference type="AlphaFoldDB" id="A0A9Q1KWM5"/>
<feature type="compositionally biased region" description="Polar residues" evidence="1">
    <location>
        <begin position="240"/>
        <end position="253"/>
    </location>
</feature>